<feature type="repeat" description="ANK" evidence="3">
    <location>
        <begin position="214"/>
        <end position="251"/>
    </location>
</feature>
<evidence type="ECO:0000259" key="4">
    <source>
        <dbReference type="PROSITE" id="PS50225"/>
    </source>
</evidence>
<dbReference type="AlphaFoldDB" id="A0AAD9K5V1"/>
<dbReference type="PROSITE" id="PS50088">
    <property type="entry name" value="ANK_REPEAT"/>
    <property type="match status" value="2"/>
</dbReference>
<gene>
    <name evidence="5" type="ORF">LSH36_57g08034</name>
</gene>
<evidence type="ECO:0000256" key="2">
    <source>
        <dbReference type="ARBA" id="ARBA00023043"/>
    </source>
</evidence>
<dbReference type="Gene3D" id="1.25.40.20">
    <property type="entry name" value="Ankyrin repeat-containing domain"/>
    <property type="match status" value="1"/>
</dbReference>
<dbReference type="Proteomes" id="UP001208570">
    <property type="component" value="Unassembled WGS sequence"/>
</dbReference>
<dbReference type="EMBL" id="JAODUP010000057">
    <property type="protein sequence ID" value="KAK2164960.1"/>
    <property type="molecule type" value="Genomic_DNA"/>
</dbReference>
<dbReference type="InterPro" id="IPR001496">
    <property type="entry name" value="SOCS_box"/>
</dbReference>
<dbReference type="InterPro" id="IPR036770">
    <property type="entry name" value="Ankyrin_rpt-contain_sf"/>
</dbReference>
<dbReference type="PANTHER" id="PTHR24198:SF165">
    <property type="entry name" value="ANKYRIN REPEAT-CONTAINING PROTEIN-RELATED"/>
    <property type="match status" value="1"/>
</dbReference>
<evidence type="ECO:0000256" key="3">
    <source>
        <dbReference type="PROSITE-ProRule" id="PRU00023"/>
    </source>
</evidence>
<dbReference type="SUPFAM" id="SSF48403">
    <property type="entry name" value="Ankyrin repeat"/>
    <property type="match status" value="1"/>
</dbReference>
<dbReference type="PROSITE" id="PS50297">
    <property type="entry name" value="ANK_REP_REGION"/>
    <property type="match status" value="1"/>
</dbReference>
<dbReference type="Gene3D" id="1.10.750.20">
    <property type="entry name" value="SOCS box"/>
    <property type="match status" value="1"/>
</dbReference>
<evidence type="ECO:0000313" key="6">
    <source>
        <dbReference type="Proteomes" id="UP001208570"/>
    </source>
</evidence>
<organism evidence="5 6">
    <name type="scientific">Paralvinella palmiformis</name>
    <dbReference type="NCBI Taxonomy" id="53620"/>
    <lineage>
        <taxon>Eukaryota</taxon>
        <taxon>Metazoa</taxon>
        <taxon>Spiralia</taxon>
        <taxon>Lophotrochozoa</taxon>
        <taxon>Annelida</taxon>
        <taxon>Polychaeta</taxon>
        <taxon>Sedentaria</taxon>
        <taxon>Canalipalpata</taxon>
        <taxon>Terebellida</taxon>
        <taxon>Terebelliformia</taxon>
        <taxon>Alvinellidae</taxon>
        <taxon>Paralvinella</taxon>
    </lineage>
</organism>
<dbReference type="Pfam" id="PF12796">
    <property type="entry name" value="Ank_2"/>
    <property type="match status" value="2"/>
</dbReference>
<protein>
    <recommendedName>
        <fullName evidence="4">SOCS box domain-containing protein</fullName>
    </recommendedName>
</protein>
<accession>A0AAD9K5V1</accession>
<dbReference type="SMART" id="SM00248">
    <property type="entry name" value="ANK"/>
    <property type="match status" value="9"/>
</dbReference>
<evidence type="ECO:0000313" key="5">
    <source>
        <dbReference type="EMBL" id="KAK2164960.1"/>
    </source>
</evidence>
<dbReference type="PANTHER" id="PTHR24198">
    <property type="entry name" value="ANKYRIN REPEAT AND PROTEIN KINASE DOMAIN-CONTAINING PROTEIN"/>
    <property type="match status" value="1"/>
</dbReference>
<dbReference type="GO" id="GO:0035556">
    <property type="term" value="P:intracellular signal transduction"/>
    <property type="evidence" value="ECO:0007669"/>
    <property type="project" value="InterPro"/>
</dbReference>
<sequence>MDRQRYARSAQLEEAISKDHPKEVIQILKDRCNHLVTKSPPMSTVLHLAALLGHRECMRYLLSKPCFVNQLNSQDDNGYTPLMNAVLESNYSIAALLLDTEKCNIHLKTISDDNILHCAAQCRSRTVPEWFIEAVLRFDADVDGVNALGMTPFSEAVKHYNKAMVHMMYTAGCSVNSSCNEGMSSLHYAVKYGYDDLVQWLVSVGSDVNAQTLTQHTPLMFCVQLYRPSHQVFLMMKYLLDRGANPNVQDSCGNTCLLLATANGHSIHKHHIEFLLVSGADPDIPNCHGLTPIWHAVYTGCRQDRMPIIQLLIQENCNLDMPCRGQLLFRLGCSAVYCYETCLTPLEVALDSCLYDVAKVLILAGCQVKDDIRLEIVHSTVPPELQPLKMIIEEVPDLQHICRLRLRNLLGRPLQTKIRKLPLPDRMKHYVLLEDVLSELTDEGG</sequence>
<dbReference type="InterPro" id="IPR036036">
    <property type="entry name" value="SOCS_box-like_dom_sf"/>
</dbReference>
<feature type="repeat" description="ANK" evidence="3">
    <location>
        <begin position="181"/>
        <end position="213"/>
    </location>
</feature>
<keyword evidence="2 3" id="KW-0040">ANK repeat</keyword>
<feature type="domain" description="SOCS box" evidence="4">
    <location>
        <begin position="386"/>
        <end position="431"/>
    </location>
</feature>
<keyword evidence="1" id="KW-0677">Repeat</keyword>
<name>A0AAD9K5V1_9ANNE</name>
<dbReference type="SUPFAM" id="SSF158235">
    <property type="entry name" value="SOCS box-like"/>
    <property type="match status" value="1"/>
</dbReference>
<keyword evidence="6" id="KW-1185">Reference proteome</keyword>
<evidence type="ECO:0000256" key="1">
    <source>
        <dbReference type="ARBA" id="ARBA00022737"/>
    </source>
</evidence>
<reference evidence="5" key="1">
    <citation type="journal article" date="2023" name="Mol. Biol. Evol.">
        <title>Third-Generation Sequencing Reveals the Adaptive Role of the Epigenome in Three Deep-Sea Polychaetes.</title>
        <authorList>
            <person name="Perez M."/>
            <person name="Aroh O."/>
            <person name="Sun Y."/>
            <person name="Lan Y."/>
            <person name="Juniper S.K."/>
            <person name="Young C.R."/>
            <person name="Angers B."/>
            <person name="Qian P.Y."/>
        </authorList>
    </citation>
    <scope>NUCLEOTIDE SEQUENCE</scope>
    <source>
        <strain evidence="5">P08H-3</strain>
    </source>
</reference>
<dbReference type="Pfam" id="PF07525">
    <property type="entry name" value="SOCS_box"/>
    <property type="match status" value="1"/>
</dbReference>
<dbReference type="SMART" id="SM00969">
    <property type="entry name" value="SOCS_box"/>
    <property type="match status" value="1"/>
</dbReference>
<dbReference type="InterPro" id="IPR002110">
    <property type="entry name" value="Ankyrin_rpt"/>
</dbReference>
<comment type="caution">
    <text evidence="5">The sequence shown here is derived from an EMBL/GenBank/DDBJ whole genome shotgun (WGS) entry which is preliminary data.</text>
</comment>
<proteinExistence type="predicted"/>
<dbReference type="PROSITE" id="PS50225">
    <property type="entry name" value="SOCS"/>
    <property type="match status" value="1"/>
</dbReference>